<protein>
    <submittedName>
        <fullName evidence="2">TSC22 domain family protein 1-like</fullName>
    </submittedName>
</protein>
<dbReference type="GO" id="GO:0008284">
    <property type="term" value="P:positive regulation of cell population proliferation"/>
    <property type="evidence" value="ECO:0007669"/>
    <property type="project" value="TreeGrafter"/>
</dbReference>
<feature type="region of interest" description="Disordered" evidence="1">
    <location>
        <begin position="378"/>
        <end position="503"/>
    </location>
</feature>
<feature type="compositionally biased region" description="Pro residues" evidence="1">
    <location>
        <begin position="45"/>
        <end position="64"/>
    </location>
</feature>
<evidence type="ECO:0000256" key="1">
    <source>
        <dbReference type="SAM" id="MobiDB-lite"/>
    </source>
</evidence>
<feature type="region of interest" description="Disordered" evidence="1">
    <location>
        <begin position="642"/>
        <end position="669"/>
    </location>
</feature>
<sequence>MLPRRAGSGAGLEDFPAALLGQSPPPSPAAAAASSSSSSSAAPCPAGPPPPASLSLLPQPPPSGPSGGPAGAQLKKKSGFQITSVTPAQISASLSSNNSIAEDTESYDDLDESHTEDFSSSEILDVSLSRATDLGEPQRSSSEETLNNFHEADSPGAVSPNQPRPGPPPQQPPRGLANGAGAHPLQGPHYAHGHPQASGGPPPGVSGGSPSSPSFRRLPVAGSMESARPGPAVGSLAGPTVAPFPQTGAAASAGGAGPARQVSKTLRNLAPTGNGMALPGGSHPGNVALSGGVGNGTGPSSNAAGSTGPTAAGPTAVGHQQPAGSTSRFRVVKLDSSLEPFKKGRWTCTEFYDKENPGPVAECAAAAKTVDALLDVASERESTSGSSVSSTLSHYTESVGSGEMGAPSGTQQLGFPGGPQQMEFSSAGAPPGPTPGLPQSMSQSQFSQVQPHPQEVSYPPQKQGVPPPASAVPPPLTVLGGHQPTLASQQLPFSPSPAQPVPVAPQPQPLPFGQGQAQHPTALPPLSMQMAPGHVKPVTQTPVPEYIQAPQMLPASASSLQPGTAMVGSGSAVPIAQPPNMPLPVQAHIPGVPPQPAAQAQPTIPAVGAPAPLMNVGPPGSVAPVAQRPPIANPMAPSVMAPGAGGPAPSQATAPVPAGVVHPGSQAAPSGLPQSLGIPPPSNLIPMKAADPLLPGMAQLPPVSPVPPVPGHSAASVPLAPSKTLAQQNGNLVQNVSQPALISTSINLPGAPNPSQFSAQSFAQSMASRTDEARRSMESTLVGLTQPSESILGATSALADGSMVSLFPLKVLPLASLDGEEDR</sequence>
<accession>A0AAW1BI42</accession>
<dbReference type="GO" id="GO:0005829">
    <property type="term" value="C:cytosol"/>
    <property type="evidence" value="ECO:0007669"/>
    <property type="project" value="TreeGrafter"/>
</dbReference>
<feature type="compositionally biased region" description="Low complexity" evidence="1">
    <location>
        <begin position="90"/>
        <end position="101"/>
    </location>
</feature>
<feature type="compositionally biased region" description="Pro residues" evidence="1">
    <location>
        <begin position="465"/>
        <end position="476"/>
    </location>
</feature>
<feature type="compositionally biased region" description="Polar residues" evidence="1">
    <location>
        <begin position="80"/>
        <end position="89"/>
    </location>
</feature>
<proteinExistence type="predicted"/>
<name>A0AAW1BI42_CROAD</name>
<feature type="compositionally biased region" description="Low complexity" evidence="1">
    <location>
        <begin position="642"/>
        <end position="655"/>
    </location>
</feature>
<comment type="caution">
    <text evidence="2">The sequence shown here is derived from an EMBL/GenBank/DDBJ whole genome shotgun (WGS) entry which is preliminary data.</text>
</comment>
<dbReference type="PANTHER" id="PTHR46745">
    <property type="entry name" value="TSC22 DOMAIN FAMILY PROTEIN 1"/>
    <property type="match status" value="1"/>
</dbReference>
<feature type="compositionally biased region" description="Low complexity" evidence="1">
    <location>
        <begin position="383"/>
        <end position="398"/>
    </location>
</feature>
<feature type="compositionally biased region" description="Pro residues" evidence="1">
    <location>
        <begin position="162"/>
        <end position="172"/>
    </location>
</feature>
<gene>
    <name evidence="2" type="ORF">NXF25_009991</name>
</gene>
<dbReference type="Proteomes" id="UP001474421">
    <property type="component" value="Unassembled WGS sequence"/>
</dbReference>
<feature type="compositionally biased region" description="Low complexity" evidence="1">
    <location>
        <begin position="300"/>
        <end position="316"/>
    </location>
</feature>
<dbReference type="AlphaFoldDB" id="A0AAW1BI42"/>
<evidence type="ECO:0000313" key="3">
    <source>
        <dbReference type="Proteomes" id="UP001474421"/>
    </source>
</evidence>
<feature type="compositionally biased region" description="Acidic residues" evidence="1">
    <location>
        <begin position="102"/>
        <end position="111"/>
    </location>
</feature>
<organism evidence="2 3">
    <name type="scientific">Crotalus adamanteus</name>
    <name type="common">Eastern diamondback rattlesnake</name>
    <dbReference type="NCBI Taxonomy" id="8729"/>
    <lineage>
        <taxon>Eukaryota</taxon>
        <taxon>Metazoa</taxon>
        <taxon>Chordata</taxon>
        <taxon>Craniata</taxon>
        <taxon>Vertebrata</taxon>
        <taxon>Euteleostomi</taxon>
        <taxon>Lepidosauria</taxon>
        <taxon>Squamata</taxon>
        <taxon>Bifurcata</taxon>
        <taxon>Unidentata</taxon>
        <taxon>Episquamata</taxon>
        <taxon>Toxicofera</taxon>
        <taxon>Serpentes</taxon>
        <taxon>Colubroidea</taxon>
        <taxon>Viperidae</taxon>
        <taxon>Crotalinae</taxon>
        <taxon>Crotalus</taxon>
    </lineage>
</organism>
<feature type="compositionally biased region" description="Low complexity" evidence="1">
    <location>
        <begin position="437"/>
        <end position="450"/>
    </location>
</feature>
<feature type="compositionally biased region" description="Low complexity" evidence="1">
    <location>
        <begin position="29"/>
        <end position="44"/>
    </location>
</feature>
<keyword evidence="3" id="KW-1185">Reference proteome</keyword>
<dbReference type="GO" id="GO:0005634">
    <property type="term" value="C:nucleus"/>
    <property type="evidence" value="ECO:0007669"/>
    <property type="project" value="TreeGrafter"/>
</dbReference>
<feature type="compositionally biased region" description="Polar residues" evidence="1">
    <location>
        <begin position="138"/>
        <end position="148"/>
    </location>
</feature>
<evidence type="ECO:0000313" key="2">
    <source>
        <dbReference type="EMBL" id="KAK9401635.1"/>
    </source>
</evidence>
<feature type="region of interest" description="Disordered" evidence="1">
    <location>
        <begin position="1"/>
        <end position="328"/>
    </location>
</feature>
<reference evidence="2 3" key="1">
    <citation type="journal article" date="2024" name="Proc. Natl. Acad. Sci. U.S.A.">
        <title>The genetic regulatory architecture and epigenomic basis for age-related changes in rattlesnake venom.</title>
        <authorList>
            <person name="Hogan M.P."/>
            <person name="Holding M.L."/>
            <person name="Nystrom G.S."/>
            <person name="Colston T.J."/>
            <person name="Bartlett D.A."/>
            <person name="Mason A.J."/>
            <person name="Ellsworth S.A."/>
            <person name="Rautsaw R.M."/>
            <person name="Lawrence K.C."/>
            <person name="Strickland J.L."/>
            <person name="He B."/>
            <person name="Fraser P."/>
            <person name="Margres M.J."/>
            <person name="Gilbert D.M."/>
            <person name="Gibbs H.L."/>
            <person name="Parkinson C.L."/>
            <person name="Rokyta D.R."/>
        </authorList>
    </citation>
    <scope>NUCLEOTIDE SEQUENCE [LARGE SCALE GENOMIC DNA]</scope>
    <source>
        <strain evidence="2">DRR0105</strain>
    </source>
</reference>
<feature type="compositionally biased region" description="Pro residues" evidence="1">
    <location>
        <begin position="494"/>
        <end position="503"/>
    </location>
</feature>
<dbReference type="EMBL" id="JAOTOJ010000004">
    <property type="protein sequence ID" value="KAK9401635.1"/>
    <property type="molecule type" value="Genomic_DNA"/>
</dbReference>
<dbReference type="GO" id="GO:0043066">
    <property type="term" value="P:negative regulation of apoptotic process"/>
    <property type="evidence" value="ECO:0007669"/>
    <property type="project" value="TreeGrafter"/>
</dbReference>
<dbReference type="PANTHER" id="PTHR46745:SF1">
    <property type="entry name" value="TSC22 DOMAIN FAMILY PROTEIN 1"/>
    <property type="match status" value="1"/>
</dbReference>